<evidence type="ECO:0000313" key="2">
    <source>
        <dbReference type="EMBL" id="VEU34917.1"/>
    </source>
</evidence>
<dbReference type="EMBL" id="CAACVS010000043">
    <property type="protein sequence ID" value="VEU34917.1"/>
    <property type="molecule type" value="Genomic_DNA"/>
</dbReference>
<dbReference type="AlphaFoldDB" id="A0A448YYI6"/>
<gene>
    <name evidence="2" type="ORF">PSNMU_V1.4_AUG-EV-PASAV3_0016380</name>
</gene>
<evidence type="ECO:0000256" key="1">
    <source>
        <dbReference type="SAM" id="MobiDB-lite"/>
    </source>
</evidence>
<dbReference type="Proteomes" id="UP000291116">
    <property type="component" value="Unassembled WGS sequence"/>
</dbReference>
<feature type="region of interest" description="Disordered" evidence="1">
    <location>
        <begin position="1"/>
        <end position="37"/>
    </location>
</feature>
<accession>A0A448YYI6</accession>
<proteinExistence type="predicted"/>
<keyword evidence="3" id="KW-1185">Reference proteome</keyword>
<name>A0A448YYI6_9STRA</name>
<sequence>MDQHEHRSVSPQNAGAERERLGGGPTATSDDADPVRQSHSIPLQDLPCDAFALVVSYCPDLESLTNLGSASHPLGRMVFRQNLLNCDRCRIPLFADENLSSRTPHTRAFSCSVCRSTLCGYQLFDYDRRNCKPQKCDGCGSIECRACMEAHTSDEHADGYGTENYCKACQGEFEFGMGGC</sequence>
<evidence type="ECO:0000313" key="3">
    <source>
        <dbReference type="Proteomes" id="UP000291116"/>
    </source>
</evidence>
<protein>
    <submittedName>
        <fullName evidence="2">Uncharacterized protein</fullName>
    </submittedName>
</protein>
<reference evidence="2 3" key="1">
    <citation type="submission" date="2019-01" db="EMBL/GenBank/DDBJ databases">
        <authorList>
            <person name="Ferrante I. M."/>
        </authorList>
    </citation>
    <scope>NUCLEOTIDE SEQUENCE [LARGE SCALE GENOMIC DNA]</scope>
    <source>
        <strain evidence="2 3">B856</strain>
    </source>
</reference>
<organism evidence="2 3">
    <name type="scientific">Pseudo-nitzschia multistriata</name>
    <dbReference type="NCBI Taxonomy" id="183589"/>
    <lineage>
        <taxon>Eukaryota</taxon>
        <taxon>Sar</taxon>
        <taxon>Stramenopiles</taxon>
        <taxon>Ochrophyta</taxon>
        <taxon>Bacillariophyta</taxon>
        <taxon>Bacillariophyceae</taxon>
        <taxon>Bacillariophycidae</taxon>
        <taxon>Bacillariales</taxon>
        <taxon>Bacillariaceae</taxon>
        <taxon>Pseudo-nitzschia</taxon>
    </lineage>
</organism>
<dbReference type="OrthoDB" id="10400775at2759"/>